<dbReference type="SMART" id="SM00255">
    <property type="entry name" value="TIR"/>
    <property type="match status" value="1"/>
</dbReference>
<dbReference type="STRING" id="290315.Clim_1477"/>
<reference evidence="2 3" key="1">
    <citation type="submission" date="2008-05" db="EMBL/GenBank/DDBJ databases">
        <title>Complete sequence of Chlorobium limicola DSM 245.</title>
        <authorList>
            <consortium name="US DOE Joint Genome Institute"/>
            <person name="Lucas S."/>
            <person name="Copeland A."/>
            <person name="Lapidus A."/>
            <person name="Glavina del Rio T."/>
            <person name="Dalin E."/>
            <person name="Tice H."/>
            <person name="Bruce D."/>
            <person name="Goodwin L."/>
            <person name="Pitluck S."/>
            <person name="Schmutz J."/>
            <person name="Larimer F."/>
            <person name="Land M."/>
            <person name="Hauser L."/>
            <person name="Kyrpides N."/>
            <person name="Ovchinnikova G."/>
            <person name="Zhao F."/>
            <person name="Li T."/>
            <person name="Liu Z."/>
            <person name="Overmann J."/>
            <person name="Bryant D.A."/>
            <person name="Richardson P."/>
        </authorList>
    </citation>
    <scope>NUCLEOTIDE SEQUENCE [LARGE SCALE GENOMIC DNA]</scope>
    <source>
        <strain evidence="3">DSM 245 / NBRC 103803 / 6330</strain>
    </source>
</reference>
<feature type="domain" description="TIR" evidence="1">
    <location>
        <begin position="1"/>
        <end position="122"/>
    </location>
</feature>
<dbReference type="InterPro" id="IPR000157">
    <property type="entry name" value="TIR_dom"/>
</dbReference>
<accession>B3EDA8</accession>
<dbReference type="InterPro" id="IPR035897">
    <property type="entry name" value="Toll_tir_struct_dom_sf"/>
</dbReference>
<dbReference type="OrthoDB" id="1148122at2"/>
<dbReference type="KEGG" id="cli:Clim_1477"/>
<gene>
    <name evidence="2" type="ordered locus">Clim_1477</name>
</gene>
<dbReference type="EMBL" id="CP001097">
    <property type="protein sequence ID" value="ACD90533.1"/>
    <property type="molecule type" value="Genomic_DNA"/>
</dbReference>
<dbReference type="SUPFAM" id="SSF52200">
    <property type="entry name" value="Toll/Interleukin receptor TIR domain"/>
    <property type="match status" value="1"/>
</dbReference>
<dbReference type="eggNOG" id="COG0172">
    <property type="taxonomic scope" value="Bacteria"/>
</dbReference>
<dbReference type="HOGENOM" id="CLU_126444_0_0_10"/>
<protein>
    <submittedName>
        <fullName evidence="2">TIR protein</fullName>
    </submittedName>
</protein>
<dbReference type="Gene3D" id="3.40.50.10140">
    <property type="entry name" value="Toll/interleukin-1 receptor homology (TIR) domain"/>
    <property type="match status" value="1"/>
</dbReference>
<proteinExistence type="predicted"/>
<name>B3EDA8_CHLL2</name>
<evidence type="ECO:0000259" key="1">
    <source>
        <dbReference type="PROSITE" id="PS50104"/>
    </source>
</evidence>
<evidence type="ECO:0000313" key="3">
    <source>
        <dbReference type="Proteomes" id="UP000008841"/>
    </source>
</evidence>
<dbReference type="PROSITE" id="PS50104">
    <property type="entry name" value="TIR"/>
    <property type="match status" value="1"/>
</dbReference>
<sequence>MKKIFISYSKQDLRLVNKFIEHLSALQRDGKVSHWYCSELEAGSVWNDEIQKHLEEADIACFMVSPNFMKTDYIHEHEIKKAFERKDKDPNFKIVPIILNFCRWTTVNNDLGKFTALPYTAKPVMDFKNQDMAWYIIEECLRLMIDNDLNPTGENFYNNQKLPTDVLKIYNRIVEGKVDNDNV</sequence>
<evidence type="ECO:0000313" key="2">
    <source>
        <dbReference type="EMBL" id="ACD90533.1"/>
    </source>
</evidence>
<dbReference type="GO" id="GO:0007165">
    <property type="term" value="P:signal transduction"/>
    <property type="evidence" value="ECO:0007669"/>
    <property type="project" value="InterPro"/>
</dbReference>
<dbReference type="Pfam" id="PF13676">
    <property type="entry name" value="TIR_2"/>
    <property type="match status" value="1"/>
</dbReference>
<dbReference type="AlphaFoldDB" id="B3EDA8"/>
<dbReference type="RefSeq" id="WP_012466410.1">
    <property type="nucleotide sequence ID" value="NC_010803.1"/>
</dbReference>
<dbReference type="Proteomes" id="UP000008841">
    <property type="component" value="Chromosome"/>
</dbReference>
<organism evidence="2 3">
    <name type="scientific">Chlorobium limicola (strain DSM 245 / NBRC 103803 / 6330)</name>
    <dbReference type="NCBI Taxonomy" id="290315"/>
    <lineage>
        <taxon>Bacteria</taxon>
        <taxon>Pseudomonadati</taxon>
        <taxon>Chlorobiota</taxon>
        <taxon>Chlorobiia</taxon>
        <taxon>Chlorobiales</taxon>
        <taxon>Chlorobiaceae</taxon>
        <taxon>Chlorobium/Pelodictyon group</taxon>
        <taxon>Chlorobium</taxon>
    </lineage>
</organism>